<keyword evidence="7 10" id="KW-0503">Monooxygenase</keyword>
<keyword evidence="11" id="KW-1185">Reference proteome</keyword>
<evidence type="ECO:0000256" key="1">
    <source>
        <dbReference type="ARBA" id="ARBA00001917"/>
    </source>
</evidence>
<evidence type="ECO:0000256" key="2">
    <source>
        <dbReference type="ARBA" id="ARBA00009881"/>
    </source>
</evidence>
<dbReference type="AlphaFoldDB" id="A0A7Z0D6W3"/>
<evidence type="ECO:0000256" key="9">
    <source>
        <dbReference type="ARBA" id="ARBA00049401"/>
    </source>
</evidence>
<keyword evidence="6 10" id="KW-0560">Oxidoreductase</keyword>
<evidence type="ECO:0000313" key="10">
    <source>
        <dbReference type="EMBL" id="NYI69987.1"/>
    </source>
</evidence>
<evidence type="ECO:0000256" key="6">
    <source>
        <dbReference type="ARBA" id="ARBA00023002"/>
    </source>
</evidence>
<dbReference type="CDD" id="cd04730">
    <property type="entry name" value="NPD_like"/>
    <property type="match status" value="1"/>
</dbReference>
<dbReference type="Gene3D" id="3.20.20.70">
    <property type="entry name" value="Aldolase class I"/>
    <property type="match status" value="1"/>
</dbReference>
<comment type="caution">
    <text evidence="10">The sequence shown here is derived from an EMBL/GenBank/DDBJ whole genome shotgun (WGS) entry which is preliminary data.</text>
</comment>
<dbReference type="InterPro" id="IPR013785">
    <property type="entry name" value="Aldolase_TIM"/>
</dbReference>
<dbReference type="GO" id="GO:0009636">
    <property type="term" value="P:response to toxic substance"/>
    <property type="evidence" value="ECO:0007669"/>
    <property type="project" value="UniProtKB-KW"/>
</dbReference>
<dbReference type="GO" id="GO:0018580">
    <property type="term" value="F:nitronate monooxygenase activity"/>
    <property type="evidence" value="ECO:0007669"/>
    <property type="project" value="InterPro"/>
</dbReference>
<gene>
    <name evidence="10" type="ORF">GGQ54_000547</name>
</gene>
<dbReference type="RefSeq" id="WP_179443990.1">
    <property type="nucleotide sequence ID" value="NZ_JACBZS010000001.1"/>
</dbReference>
<keyword evidence="3" id="KW-0216">Detoxification</keyword>
<dbReference type="InterPro" id="IPR004136">
    <property type="entry name" value="NMO"/>
</dbReference>
<dbReference type="PANTHER" id="PTHR42747:SF3">
    <property type="entry name" value="NITRONATE MONOOXYGENASE-RELATED"/>
    <property type="match status" value="1"/>
</dbReference>
<dbReference type="SUPFAM" id="SSF51412">
    <property type="entry name" value="Inosine monophosphate dehydrogenase (IMPDH)"/>
    <property type="match status" value="1"/>
</dbReference>
<dbReference type="EMBL" id="JACBZS010000001">
    <property type="protein sequence ID" value="NYI69987.1"/>
    <property type="molecule type" value="Genomic_DNA"/>
</dbReference>
<evidence type="ECO:0000256" key="7">
    <source>
        <dbReference type="ARBA" id="ARBA00023033"/>
    </source>
</evidence>
<sequence>MSVTALTDLPIAVAPMAGPGTPALAAAVSEAGGLGNLPAGYAPASSLAADIAAVRELTERPFGVNVFCPQPMDEAGQGEAVARFRDRLRSRAEGAGVALPEVNWADTFDHAAKIELLVAVGPAVVSFTFGCPTAEVVQRLQRAGSAVVVTVTGAEEAAAAAEVGADGICVQGAEAGGHRGTFDGAAEPNTASTTQLLAACRPVGLPMIAAGGLMTAAEVAQARAAGASMAQCGTAYLLADEAGTSAPYRRALAEPGRQSRLIRSFSGRVARGLGNAWTEEFEPYAPAAFPAIDQLTKPLRAAATKADDAESINLWAGTGWGFARAEPAAVITRRLAG</sequence>
<dbReference type="Pfam" id="PF03060">
    <property type="entry name" value="NMO"/>
    <property type="match status" value="1"/>
</dbReference>
<comment type="similarity">
    <text evidence="2">Belongs to the nitronate monooxygenase family. NMO class I subfamily.</text>
</comment>
<evidence type="ECO:0000256" key="4">
    <source>
        <dbReference type="ARBA" id="ARBA00022630"/>
    </source>
</evidence>
<keyword evidence="4" id="KW-0285">Flavoprotein</keyword>
<dbReference type="Proteomes" id="UP000527616">
    <property type="component" value="Unassembled WGS sequence"/>
</dbReference>
<evidence type="ECO:0000313" key="11">
    <source>
        <dbReference type="Proteomes" id="UP000527616"/>
    </source>
</evidence>
<evidence type="ECO:0000256" key="8">
    <source>
        <dbReference type="ARBA" id="ARBA00031155"/>
    </source>
</evidence>
<evidence type="ECO:0000256" key="3">
    <source>
        <dbReference type="ARBA" id="ARBA00022575"/>
    </source>
</evidence>
<protein>
    <recommendedName>
        <fullName evidence="8">Propionate 3-nitronate monooxygenase</fullName>
    </recommendedName>
</protein>
<comment type="catalytic activity">
    <reaction evidence="9">
        <text>3 propionate 3-nitronate + 3 O2 + H2O = 3 3-oxopropanoate + 2 nitrate + nitrite + H2O2 + 3 H(+)</text>
        <dbReference type="Rhea" id="RHEA:57332"/>
        <dbReference type="ChEBI" id="CHEBI:15377"/>
        <dbReference type="ChEBI" id="CHEBI:15378"/>
        <dbReference type="ChEBI" id="CHEBI:15379"/>
        <dbReference type="ChEBI" id="CHEBI:16240"/>
        <dbReference type="ChEBI" id="CHEBI:16301"/>
        <dbReference type="ChEBI" id="CHEBI:17632"/>
        <dbReference type="ChEBI" id="CHEBI:33190"/>
        <dbReference type="ChEBI" id="CHEBI:136067"/>
    </reaction>
</comment>
<keyword evidence="5" id="KW-0288">FMN</keyword>
<reference evidence="10 11" key="1">
    <citation type="submission" date="2020-07" db="EMBL/GenBank/DDBJ databases">
        <title>Sequencing the genomes of 1000 actinobacteria strains.</title>
        <authorList>
            <person name="Klenk H.-P."/>
        </authorList>
    </citation>
    <scope>NUCLEOTIDE SEQUENCE [LARGE SCALE GENOMIC DNA]</scope>
    <source>
        <strain evidence="10 11">DSM 103164</strain>
    </source>
</reference>
<name>A0A7Z0D6W3_9ACTN</name>
<accession>A0A7Z0D6W3</accession>
<comment type="cofactor">
    <cofactor evidence="1">
        <name>FMN</name>
        <dbReference type="ChEBI" id="CHEBI:58210"/>
    </cofactor>
</comment>
<organism evidence="10 11">
    <name type="scientific">Naumannella cuiyingiana</name>
    <dbReference type="NCBI Taxonomy" id="1347891"/>
    <lineage>
        <taxon>Bacteria</taxon>
        <taxon>Bacillati</taxon>
        <taxon>Actinomycetota</taxon>
        <taxon>Actinomycetes</taxon>
        <taxon>Propionibacteriales</taxon>
        <taxon>Propionibacteriaceae</taxon>
        <taxon>Naumannella</taxon>
    </lineage>
</organism>
<dbReference type="PANTHER" id="PTHR42747">
    <property type="entry name" value="NITRONATE MONOOXYGENASE-RELATED"/>
    <property type="match status" value="1"/>
</dbReference>
<evidence type="ECO:0000256" key="5">
    <source>
        <dbReference type="ARBA" id="ARBA00022643"/>
    </source>
</evidence>
<proteinExistence type="inferred from homology"/>